<protein>
    <submittedName>
        <fullName evidence="1">Uncharacterized protein</fullName>
    </submittedName>
</protein>
<accession>A0AA86YP05</accession>
<gene>
    <name evidence="1" type="ORF">PROSTU_00695</name>
</gene>
<proteinExistence type="predicted"/>
<reference evidence="1 2" key="3">
    <citation type="submission" date="2008-05" db="EMBL/GenBank/DDBJ databases">
        <authorList>
            <person name="Fulton L."/>
            <person name="Clifton S."/>
            <person name="Fulton B."/>
            <person name="Xu J."/>
            <person name="Minx P."/>
            <person name="Pepin K.H."/>
            <person name="Johnson M."/>
            <person name="Thiruvilangam P."/>
            <person name="Bhonagiri V."/>
            <person name="Nash W.E."/>
            <person name="Mardis E.R."/>
            <person name="Wilson R.K."/>
        </authorList>
    </citation>
    <scope>NUCLEOTIDE SEQUENCE [LARGE SCALE GENOMIC DNA]</scope>
    <source>
        <strain evidence="1 2">ATCC 25827</strain>
    </source>
</reference>
<comment type="caution">
    <text evidence="1">The sequence shown here is derived from an EMBL/GenBank/DDBJ whole genome shotgun (WGS) entry which is preliminary data.</text>
</comment>
<reference evidence="2" key="2">
    <citation type="submission" date="2008-04" db="EMBL/GenBank/DDBJ databases">
        <title>Draft genome sequence of Providencia stuartii(ATCC 25827).</title>
        <authorList>
            <person name="Sudarsanam P."/>
            <person name="Ley R."/>
            <person name="Guruge J."/>
            <person name="Turnbaugh P.J."/>
            <person name="Mahowald M."/>
            <person name="Liep D."/>
            <person name="Gordon J."/>
        </authorList>
    </citation>
    <scope>NUCLEOTIDE SEQUENCE [LARGE SCALE GENOMIC DNA]</scope>
    <source>
        <strain evidence="2">ATCC 25827</strain>
    </source>
</reference>
<dbReference type="AlphaFoldDB" id="A0AA86YP05"/>
<dbReference type="Proteomes" id="UP000004506">
    <property type="component" value="Unassembled WGS sequence"/>
</dbReference>
<organism evidence="1 2">
    <name type="scientific">Providencia stuartii ATCC 25827</name>
    <dbReference type="NCBI Taxonomy" id="471874"/>
    <lineage>
        <taxon>Bacteria</taxon>
        <taxon>Pseudomonadati</taxon>
        <taxon>Pseudomonadota</taxon>
        <taxon>Gammaproteobacteria</taxon>
        <taxon>Enterobacterales</taxon>
        <taxon>Morganellaceae</taxon>
        <taxon>Providencia</taxon>
    </lineage>
</organism>
<name>A0AA86YP05_PROST</name>
<sequence>MTSLYTATKHPEQLETTPLIEESHHYDDPLEPQKLVFLDAVNKQRCVINFTTAE</sequence>
<reference evidence="2" key="1">
    <citation type="submission" date="2008-04" db="EMBL/GenBank/DDBJ databases">
        <title>Draft genome sequence of Providencia stuartii (ATCC 25827).</title>
        <authorList>
            <person name="Sudarsanam P."/>
            <person name="Ley R."/>
            <person name="Guruge J."/>
            <person name="Turnbaugh P.J."/>
            <person name="Mahowald M."/>
            <person name="Liep D."/>
            <person name="Gordon J."/>
        </authorList>
    </citation>
    <scope>NUCLEOTIDE SEQUENCE [LARGE SCALE GENOMIC DNA]</scope>
    <source>
        <strain evidence="2">ATCC 25827</strain>
    </source>
</reference>
<evidence type="ECO:0000313" key="1">
    <source>
        <dbReference type="EMBL" id="EDU61296.1"/>
    </source>
</evidence>
<dbReference type="EMBL" id="ABJD02000066">
    <property type="protein sequence ID" value="EDU61296.1"/>
    <property type="molecule type" value="Genomic_DNA"/>
</dbReference>
<evidence type="ECO:0000313" key="2">
    <source>
        <dbReference type="Proteomes" id="UP000004506"/>
    </source>
</evidence>